<dbReference type="GO" id="GO:0008270">
    <property type="term" value="F:zinc ion binding"/>
    <property type="evidence" value="ECO:0007669"/>
    <property type="project" value="UniProtKB-KW"/>
</dbReference>
<dbReference type="Proteomes" id="UP001362999">
    <property type="component" value="Unassembled WGS sequence"/>
</dbReference>
<dbReference type="SUPFAM" id="SSF57716">
    <property type="entry name" value="Glucocorticoid receptor-like (DNA-binding domain)"/>
    <property type="match status" value="1"/>
</dbReference>
<organism evidence="4 5">
    <name type="scientific">Favolaschia claudopus</name>
    <dbReference type="NCBI Taxonomy" id="2862362"/>
    <lineage>
        <taxon>Eukaryota</taxon>
        <taxon>Fungi</taxon>
        <taxon>Dikarya</taxon>
        <taxon>Basidiomycota</taxon>
        <taxon>Agaricomycotina</taxon>
        <taxon>Agaricomycetes</taxon>
        <taxon>Agaricomycetidae</taxon>
        <taxon>Agaricales</taxon>
        <taxon>Marasmiineae</taxon>
        <taxon>Mycenaceae</taxon>
        <taxon>Favolaschia</taxon>
    </lineage>
</organism>
<dbReference type="Gene3D" id="3.30.50.10">
    <property type="entry name" value="Erythroid Transcription Factor GATA-1, subunit A"/>
    <property type="match status" value="1"/>
</dbReference>
<dbReference type="EMBL" id="JAWWNJ010000125">
    <property type="protein sequence ID" value="KAK6988200.1"/>
    <property type="molecule type" value="Genomic_DNA"/>
</dbReference>
<feature type="compositionally biased region" description="Low complexity" evidence="2">
    <location>
        <begin position="175"/>
        <end position="188"/>
    </location>
</feature>
<feature type="domain" description="GATA-type" evidence="3">
    <location>
        <begin position="271"/>
        <end position="325"/>
    </location>
</feature>
<evidence type="ECO:0000256" key="1">
    <source>
        <dbReference type="PROSITE-ProRule" id="PRU00094"/>
    </source>
</evidence>
<evidence type="ECO:0000313" key="4">
    <source>
        <dbReference type="EMBL" id="KAK6988200.1"/>
    </source>
</evidence>
<protein>
    <recommendedName>
        <fullName evidence="3">GATA-type domain-containing protein</fullName>
    </recommendedName>
</protein>
<proteinExistence type="predicted"/>
<keyword evidence="1" id="KW-0863">Zinc-finger</keyword>
<dbReference type="PROSITE" id="PS50114">
    <property type="entry name" value="GATA_ZN_FINGER_2"/>
    <property type="match status" value="1"/>
</dbReference>
<comment type="caution">
    <text evidence="4">The sequence shown here is derived from an EMBL/GenBank/DDBJ whole genome shotgun (WGS) entry which is preliminary data.</text>
</comment>
<feature type="region of interest" description="Disordered" evidence="2">
    <location>
        <begin position="15"/>
        <end position="43"/>
    </location>
</feature>
<keyword evidence="1" id="KW-0862">Zinc</keyword>
<name>A0AAV9ZNW1_9AGAR</name>
<evidence type="ECO:0000313" key="5">
    <source>
        <dbReference type="Proteomes" id="UP001362999"/>
    </source>
</evidence>
<dbReference type="InterPro" id="IPR013088">
    <property type="entry name" value="Znf_NHR/GATA"/>
</dbReference>
<keyword evidence="5" id="KW-1185">Reference proteome</keyword>
<dbReference type="InterPro" id="IPR000679">
    <property type="entry name" value="Znf_GATA"/>
</dbReference>
<evidence type="ECO:0000256" key="2">
    <source>
        <dbReference type="SAM" id="MobiDB-lite"/>
    </source>
</evidence>
<feature type="compositionally biased region" description="Basic and acidic residues" evidence="2">
    <location>
        <begin position="368"/>
        <end position="387"/>
    </location>
</feature>
<dbReference type="GO" id="GO:0006355">
    <property type="term" value="P:regulation of DNA-templated transcription"/>
    <property type="evidence" value="ECO:0007669"/>
    <property type="project" value="InterPro"/>
</dbReference>
<sequence>MNSLYRSQLKRFQALRSPFSSPGSSTSSPSDFSSLSEGSGEKQCADRVTAVIDRTFTTLPGPHILDEYRSLPTSSSFDALESSSIDTPLAQCNPSERIDASLPLPLPLPYPNSHDDCTPRASSSSTINFLPWATNCSVATGSPEPVCPSLRSPFLTVSPSLISHGSNHAEVGEDSSSISGSFNPPSQSQSTEAAISYNTFGSVPWRDDETDFVYPCLDPPAGLWPASTLDENQWSSASHAEDLEGRTRFQPEWSGFLDSLPLSPLPFTDEGGHGFRCAHCNATFSPVWRLDPVRGTRMCNACALYLSRNGRMRPLQRVGELVNHKTDDERKWCTHCHRYRPRQGGRGKRTDIWICGACAQYQRKKGSPRPEEMFNNEYKPRISRQQE</sequence>
<gene>
    <name evidence="4" type="ORF">R3P38DRAFT_284656</name>
</gene>
<feature type="compositionally biased region" description="Low complexity" evidence="2">
    <location>
        <begin position="17"/>
        <end position="38"/>
    </location>
</feature>
<dbReference type="CDD" id="cd00202">
    <property type="entry name" value="ZnF_GATA"/>
    <property type="match status" value="1"/>
</dbReference>
<keyword evidence="1" id="KW-0479">Metal-binding</keyword>
<dbReference type="GO" id="GO:0043565">
    <property type="term" value="F:sequence-specific DNA binding"/>
    <property type="evidence" value="ECO:0007669"/>
    <property type="project" value="InterPro"/>
</dbReference>
<feature type="region of interest" description="Disordered" evidence="2">
    <location>
        <begin position="364"/>
        <end position="387"/>
    </location>
</feature>
<reference evidence="4 5" key="1">
    <citation type="journal article" date="2024" name="J Genomics">
        <title>Draft genome sequencing and assembly of Favolaschia claudopus CIRM-BRFM 2984 isolated from oak limbs.</title>
        <authorList>
            <person name="Navarro D."/>
            <person name="Drula E."/>
            <person name="Chaduli D."/>
            <person name="Cazenave R."/>
            <person name="Ahrendt S."/>
            <person name="Wang J."/>
            <person name="Lipzen A."/>
            <person name="Daum C."/>
            <person name="Barry K."/>
            <person name="Grigoriev I.V."/>
            <person name="Favel A."/>
            <person name="Rosso M.N."/>
            <person name="Martin F."/>
        </authorList>
    </citation>
    <scope>NUCLEOTIDE SEQUENCE [LARGE SCALE GENOMIC DNA]</scope>
    <source>
        <strain evidence="4 5">CIRM-BRFM 2984</strain>
    </source>
</reference>
<accession>A0AAV9ZNW1</accession>
<feature type="region of interest" description="Disordered" evidence="2">
    <location>
        <begin position="165"/>
        <end position="191"/>
    </location>
</feature>
<evidence type="ECO:0000259" key="3">
    <source>
        <dbReference type="PROSITE" id="PS50114"/>
    </source>
</evidence>
<dbReference type="Pfam" id="PF00320">
    <property type="entry name" value="GATA"/>
    <property type="match status" value="1"/>
</dbReference>
<dbReference type="SMART" id="SM00401">
    <property type="entry name" value="ZnF_GATA"/>
    <property type="match status" value="1"/>
</dbReference>
<dbReference type="AlphaFoldDB" id="A0AAV9ZNW1"/>
<dbReference type="PROSITE" id="PS00344">
    <property type="entry name" value="GATA_ZN_FINGER_1"/>
    <property type="match status" value="1"/>
</dbReference>